<dbReference type="OrthoDB" id="9804286at2"/>
<reference evidence="3 4" key="1">
    <citation type="submission" date="2019-03" db="EMBL/GenBank/DDBJ databases">
        <title>Genomic Encyclopedia of Type Strains, Phase IV (KMG-IV): sequencing the most valuable type-strain genomes for metagenomic binning, comparative biology and taxonomic classification.</title>
        <authorList>
            <person name="Goeker M."/>
        </authorList>
    </citation>
    <scope>NUCLEOTIDE SEQUENCE [LARGE SCALE GENOMIC DNA]</scope>
    <source>
        <strain evidence="3 4">DSM 28697</strain>
    </source>
</reference>
<evidence type="ECO:0000259" key="2">
    <source>
        <dbReference type="Pfam" id="PF00899"/>
    </source>
</evidence>
<keyword evidence="3" id="KW-0548">Nucleotidyltransferase</keyword>
<dbReference type="EMBL" id="SNYJ01000003">
    <property type="protein sequence ID" value="TDQ41696.1"/>
    <property type="molecule type" value="Genomic_DNA"/>
</dbReference>
<protein>
    <submittedName>
        <fullName evidence="3">Adenylyltransferase/sulfurtransferase</fullName>
    </submittedName>
</protein>
<dbReference type="PANTHER" id="PTHR10953">
    <property type="entry name" value="UBIQUITIN-ACTIVATING ENZYME E1"/>
    <property type="match status" value="1"/>
</dbReference>
<gene>
    <name evidence="3" type="ORF">EV213_103279</name>
</gene>
<dbReference type="SUPFAM" id="SSF69572">
    <property type="entry name" value="Activating enzymes of the ubiquitin-like proteins"/>
    <property type="match status" value="1"/>
</dbReference>
<comment type="caution">
    <text evidence="3">The sequence shown here is derived from an EMBL/GenBank/DDBJ whole genome shotgun (WGS) entry which is preliminary data.</text>
</comment>
<dbReference type="Pfam" id="PF00899">
    <property type="entry name" value="ThiF"/>
    <property type="match status" value="1"/>
</dbReference>
<dbReference type="InterPro" id="IPR035985">
    <property type="entry name" value="Ubiquitin-activating_enz"/>
</dbReference>
<evidence type="ECO:0000313" key="4">
    <source>
        <dbReference type="Proteomes" id="UP000295632"/>
    </source>
</evidence>
<dbReference type="GO" id="GO:0008641">
    <property type="term" value="F:ubiquitin-like modifier activating enzyme activity"/>
    <property type="evidence" value="ECO:0007669"/>
    <property type="project" value="InterPro"/>
</dbReference>
<dbReference type="GO" id="GO:0016779">
    <property type="term" value="F:nucleotidyltransferase activity"/>
    <property type="evidence" value="ECO:0007669"/>
    <property type="project" value="UniProtKB-KW"/>
</dbReference>
<organism evidence="3 4">
    <name type="scientific">Aureibacillus halotolerans</name>
    <dbReference type="NCBI Taxonomy" id="1508390"/>
    <lineage>
        <taxon>Bacteria</taxon>
        <taxon>Bacillati</taxon>
        <taxon>Bacillota</taxon>
        <taxon>Bacilli</taxon>
        <taxon>Bacillales</taxon>
        <taxon>Bacillaceae</taxon>
        <taxon>Aureibacillus</taxon>
    </lineage>
</organism>
<evidence type="ECO:0000313" key="3">
    <source>
        <dbReference type="EMBL" id="TDQ41696.1"/>
    </source>
</evidence>
<dbReference type="GO" id="GO:0005829">
    <property type="term" value="C:cytosol"/>
    <property type="evidence" value="ECO:0007669"/>
    <property type="project" value="TreeGrafter"/>
</dbReference>
<keyword evidence="4" id="KW-1185">Reference proteome</keyword>
<dbReference type="GO" id="GO:0008146">
    <property type="term" value="F:sulfotransferase activity"/>
    <property type="evidence" value="ECO:0007669"/>
    <property type="project" value="TreeGrafter"/>
</dbReference>
<dbReference type="PANTHER" id="PTHR10953:SF102">
    <property type="entry name" value="ADENYLYLTRANSFERASE AND SULFURTRANSFERASE MOCS3"/>
    <property type="match status" value="1"/>
</dbReference>
<dbReference type="GO" id="GO:0004792">
    <property type="term" value="F:thiosulfate-cyanide sulfurtransferase activity"/>
    <property type="evidence" value="ECO:0007669"/>
    <property type="project" value="TreeGrafter"/>
</dbReference>
<sequence length="333" mass="36611">MTTRYSRQTLFQPIGEEGQERLAKASVVIVGMGALGTATATHFVRAGIGHVRLIDRDFVEWSNLQRQQLFDEEDARQLAPKAEAAKNKLEKINSTVTIESIITDVTASNVMEHVDGMDVIVDGTDNFSTRFLLNDVSVKYNLPFAYGGAVSSRSLAGFFIPGKTPCLRCMISGGDHGETCDTVGVISPAVAITAALQTTSVLQWLVHEELEQEGLTSFDAWTGRYHHLPFTAPKATCPTCQSHEYPSLNAREKTEAVLCGRDAIQLQYKSSFQLEEVAERLNPIADVTTTPFLVRAKISDQTTFVIFKDGRVLIQGVKEASTARSLYSRYLGN</sequence>
<dbReference type="FunFam" id="3.40.50.720:FF:000080">
    <property type="entry name" value="Thiazole biosynthesis adenylyltransferase ThiF"/>
    <property type="match status" value="1"/>
</dbReference>
<dbReference type="CDD" id="cd00757">
    <property type="entry name" value="ThiF_MoeB_HesA_family"/>
    <property type="match status" value="1"/>
</dbReference>
<evidence type="ECO:0000256" key="1">
    <source>
        <dbReference type="ARBA" id="ARBA00009919"/>
    </source>
</evidence>
<dbReference type="RefSeq" id="WP_133579550.1">
    <property type="nucleotide sequence ID" value="NZ_SNYJ01000003.1"/>
</dbReference>
<feature type="domain" description="THIF-type NAD/FAD binding fold" evidence="2">
    <location>
        <begin position="5"/>
        <end position="238"/>
    </location>
</feature>
<dbReference type="InterPro" id="IPR045886">
    <property type="entry name" value="ThiF/MoeB/HesA"/>
</dbReference>
<name>A0A4R6U7E8_9BACI</name>
<dbReference type="InterPro" id="IPR000594">
    <property type="entry name" value="ThiF_NAD_FAD-bd"/>
</dbReference>
<dbReference type="Gene3D" id="3.40.50.720">
    <property type="entry name" value="NAD(P)-binding Rossmann-like Domain"/>
    <property type="match status" value="1"/>
</dbReference>
<dbReference type="Proteomes" id="UP000295632">
    <property type="component" value="Unassembled WGS sequence"/>
</dbReference>
<keyword evidence="3" id="KW-0808">Transferase</keyword>
<accession>A0A4R6U7E8</accession>
<proteinExistence type="inferred from homology"/>
<dbReference type="AlphaFoldDB" id="A0A4R6U7E8"/>
<comment type="similarity">
    <text evidence="1">Belongs to the HesA/MoeB/ThiF family.</text>
</comment>